<dbReference type="PANTHER" id="PTHR39639">
    <property type="entry name" value="CHROMOSOME 16, WHOLE GENOME SHOTGUN SEQUENCE"/>
    <property type="match status" value="1"/>
</dbReference>
<feature type="compositionally biased region" description="Basic and acidic residues" evidence="1">
    <location>
        <begin position="1"/>
        <end position="18"/>
    </location>
</feature>
<name>A0ABP8P0N6_9NOCA</name>
<dbReference type="Pfam" id="PF03235">
    <property type="entry name" value="GmrSD_N"/>
    <property type="match status" value="1"/>
</dbReference>
<organism evidence="3 4">
    <name type="scientific">Rhodococcus olei</name>
    <dbReference type="NCBI Taxonomy" id="2161675"/>
    <lineage>
        <taxon>Bacteria</taxon>
        <taxon>Bacillati</taxon>
        <taxon>Actinomycetota</taxon>
        <taxon>Actinomycetes</taxon>
        <taxon>Mycobacteriales</taxon>
        <taxon>Nocardiaceae</taxon>
        <taxon>Rhodococcus</taxon>
    </lineage>
</organism>
<accession>A0ABP8P0N6</accession>
<evidence type="ECO:0000256" key="1">
    <source>
        <dbReference type="SAM" id="MobiDB-lite"/>
    </source>
</evidence>
<dbReference type="PANTHER" id="PTHR39639:SF1">
    <property type="entry name" value="DUF262 DOMAIN-CONTAINING PROTEIN"/>
    <property type="match status" value="1"/>
</dbReference>
<protein>
    <recommendedName>
        <fullName evidence="2">GmrSD restriction endonucleases N-terminal domain-containing protein</fullName>
    </recommendedName>
</protein>
<evidence type="ECO:0000313" key="4">
    <source>
        <dbReference type="Proteomes" id="UP001501183"/>
    </source>
</evidence>
<dbReference type="InterPro" id="IPR004919">
    <property type="entry name" value="GmrSD_N"/>
</dbReference>
<gene>
    <name evidence="3" type="ORF">GCM10023094_24670</name>
</gene>
<feature type="domain" description="GmrSD restriction endonucleases N-terminal" evidence="2">
    <location>
        <begin position="71"/>
        <end position="209"/>
    </location>
</feature>
<dbReference type="Proteomes" id="UP001501183">
    <property type="component" value="Unassembled WGS sequence"/>
</dbReference>
<reference evidence="4" key="1">
    <citation type="journal article" date="2019" name="Int. J. Syst. Evol. Microbiol.">
        <title>The Global Catalogue of Microorganisms (GCM) 10K type strain sequencing project: providing services to taxonomists for standard genome sequencing and annotation.</title>
        <authorList>
            <consortium name="The Broad Institute Genomics Platform"/>
            <consortium name="The Broad Institute Genome Sequencing Center for Infectious Disease"/>
            <person name="Wu L."/>
            <person name="Ma J."/>
        </authorList>
    </citation>
    <scope>NUCLEOTIDE SEQUENCE [LARGE SCALE GENOMIC DNA]</scope>
    <source>
        <strain evidence="4">JCM 32206</strain>
    </source>
</reference>
<keyword evidence="4" id="KW-1185">Reference proteome</keyword>
<evidence type="ECO:0000259" key="2">
    <source>
        <dbReference type="Pfam" id="PF03235"/>
    </source>
</evidence>
<comment type="caution">
    <text evidence="3">The sequence shown here is derived from an EMBL/GenBank/DDBJ whole genome shotgun (WGS) entry which is preliminary data.</text>
</comment>
<dbReference type="RefSeq" id="WP_345345197.1">
    <property type="nucleotide sequence ID" value="NZ_BAABFB010000040.1"/>
</dbReference>
<feature type="region of interest" description="Disordered" evidence="1">
    <location>
        <begin position="1"/>
        <end position="38"/>
    </location>
</feature>
<proteinExistence type="predicted"/>
<evidence type="ECO:0000313" key="3">
    <source>
        <dbReference type="EMBL" id="GAA4479481.1"/>
    </source>
</evidence>
<dbReference type="EMBL" id="BAABFB010000040">
    <property type="protein sequence ID" value="GAA4479481.1"/>
    <property type="molecule type" value="Genomic_DNA"/>
</dbReference>
<sequence>MTDSADRVSEDEVERWFEEDSPSSGGVEQDADKDDPAEKYARSQLRVVRETKDYQLDYLRHALEPGRESIDISPAYQRRLRWPNKKKSLLIESFLLNIPVPPIYLYERDYNSYEVIDGRQRLDAISSFMANDFALSGLEYWPELNRKRFRDLPTVLKNGLLRRSLPAVVLLAETQRSDEDGLDVRRVLFDRLNTGGIKLNPQELRNALYPGSLNDLLIRLSRSDAFSATWGIPSRTPNEDREPPQELLDNPLYASLADAELVLRVFALRDAIATGKRGSLRRILDSYMSANSDVSEERAGDYERSFLDCLGRLIVVFGDDTFRLPTTSRLSRPLYDALMIALMLDEMEDIEYRAASIREALALAFAEPDEYEILVGRGNTIDAIKDRVELASHILNSGRKLDD</sequence>